<feature type="non-terminal residue" evidence="1">
    <location>
        <position position="90"/>
    </location>
</feature>
<evidence type="ECO:0000313" key="1">
    <source>
        <dbReference type="EMBL" id="CAH3046068.1"/>
    </source>
</evidence>
<proteinExistence type="predicted"/>
<accession>A0ABN8N9A1</accession>
<evidence type="ECO:0000313" key="2">
    <source>
        <dbReference type="Proteomes" id="UP001159405"/>
    </source>
</evidence>
<reference evidence="1 2" key="1">
    <citation type="submission" date="2022-05" db="EMBL/GenBank/DDBJ databases">
        <authorList>
            <consortium name="Genoscope - CEA"/>
            <person name="William W."/>
        </authorList>
    </citation>
    <scope>NUCLEOTIDE SEQUENCE [LARGE SCALE GENOMIC DNA]</scope>
</reference>
<keyword evidence="2" id="KW-1185">Reference proteome</keyword>
<feature type="non-terminal residue" evidence="1">
    <location>
        <position position="1"/>
    </location>
</feature>
<dbReference type="EMBL" id="CALNXK010000014">
    <property type="protein sequence ID" value="CAH3046068.1"/>
    <property type="molecule type" value="Genomic_DNA"/>
</dbReference>
<organism evidence="1 2">
    <name type="scientific">Porites lobata</name>
    <dbReference type="NCBI Taxonomy" id="104759"/>
    <lineage>
        <taxon>Eukaryota</taxon>
        <taxon>Metazoa</taxon>
        <taxon>Cnidaria</taxon>
        <taxon>Anthozoa</taxon>
        <taxon>Hexacorallia</taxon>
        <taxon>Scleractinia</taxon>
        <taxon>Fungiina</taxon>
        <taxon>Poritidae</taxon>
        <taxon>Porites</taxon>
    </lineage>
</organism>
<dbReference type="Proteomes" id="UP001159405">
    <property type="component" value="Unassembled WGS sequence"/>
</dbReference>
<protein>
    <submittedName>
        <fullName evidence="1">Uncharacterized protein</fullName>
    </submittedName>
</protein>
<gene>
    <name evidence="1" type="ORF">PLOB_00008342</name>
</gene>
<sequence length="90" mass="10286">GETVVGCLCKTDNCNSLLYNASKHLVAKLQKVQNGDARIIVRLGKHEHMSPVLKEIYSLYWLLRISYWIVYKSNTSLHSSTDAIRLNLPR</sequence>
<name>A0ABN8N9A1_9CNID</name>
<comment type="caution">
    <text evidence="1">The sequence shown here is derived from an EMBL/GenBank/DDBJ whole genome shotgun (WGS) entry which is preliminary data.</text>
</comment>